<dbReference type="EMBL" id="JANCLT010000010">
    <property type="protein sequence ID" value="MCP8970303.1"/>
    <property type="molecule type" value="Genomic_DNA"/>
</dbReference>
<protein>
    <submittedName>
        <fullName evidence="1">DUF3055 domain-containing protein</fullName>
    </submittedName>
</protein>
<accession>A0AA42BU92</accession>
<organism evidence="1 2">
    <name type="scientific">Ectobacillus ponti</name>
    <dbReference type="NCBI Taxonomy" id="2961894"/>
    <lineage>
        <taxon>Bacteria</taxon>
        <taxon>Bacillati</taxon>
        <taxon>Bacillota</taxon>
        <taxon>Bacilli</taxon>
        <taxon>Bacillales</taxon>
        <taxon>Bacillaceae</taxon>
        <taxon>Ectobacillus</taxon>
    </lineage>
</organism>
<dbReference type="AlphaFoldDB" id="A0AA42BU92"/>
<name>A0AA42BU92_9BACI</name>
<comment type="caution">
    <text evidence="1">The sequence shown here is derived from an EMBL/GenBank/DDBJ whole genome shotgun (WGS) entry which is preliminary data.</text>
</comment>
<keyword evidence="2" id="KW-1185">Reference proteome</keyword>
<proteinExistence type="predicted"/>
<sequence length="97" mass="11597">MYEKLYEEHEQARVRFIGFTTNDIRYDFGIIYTSMFFGKPLIICMQTGRSTLLDHTDIENAHHLKNTFRLRTEEEANDLAEILRFWLPSPPLHAEYE</sequence>
<dbReference type="Proteomes" id="UP001156102">
    <property type="component" value="Unassembled WGS sequence"/>
</dbReference>
<dbReference type="Pfam" id="PF11256">
    <property type="entry name" value="SAV0927-like"/>
    <property type="match status" value="1"/>
</dbReference>
<evidence type="ECO:0000313" key="1">
    <source>
        <dbReference type="EMBL" id="MCP8970303.1"/>
    </source>
</evidence>
<dbReference type="InterPro" id="IPR021415">
    <property type="entry name" value="SAV0927-like"/>
</dbReference>
<gene>
    <name evidence="1" type="ORF">NK662_17410</name>
</gene>
<reference evidence="1" key="1">
    <citation type="submission" date="2022-07" db="EMBL/GenBank/DDBJ databases">
        <authorList>
            <person name="Li W.-J."/>
            <person name="Deng Q.-Q."/>
        </authorList>
    </citation>
    <scope>NUCLEOTIDE SEQUENCE</scope>
    <source>
        <strain evidence="1">SYSU M60031</strain>
    </source>
</reference>
<dbReference type="RefSeq" id="WP_254760218.1">
    <property type="nucleotide sequence ID" value="NZ_JANCLT010000010.1"/>
</dbReference>
<evidence type="ECO:0000313" key="2">
    <source>
        <dbReference type="Proteomes" id="UP001156102"/>
    </source>
</evidence>